<dbReference type="Gene3D" id="3.40.50.620">
    <property type="entry name" value="HUPs"/>
    <property type="match status" value="1"/>
</dbReference>
<evidence type="ECO:0000259" key="1">
    <source>
        <dbReference type="Pfam" id="PF00582"/>
    </source>
</evidence>
<dbReference type="AlphaFoldDB" id="A0A1H9AKP4"/>
<dbReference type="OrthoDB" id="157454at2157"/>
<gene>
    <name evidence="2" type="ORF">SAMN04489841_0462</name>
</gene>
<protein>
    <submittedName>
        <fullName evidence="2">Universal stress protein family protein</fullName>
    </submittedName>
</protein>
<keyword evidence="3" id="KW-1185">Reference proteome</keyword>
<evidence type="ECO:0000313" key="3">
    <source>
        <dbReference type="Proteomes" id="UP000199114"/>
    </source>
</evidence>
<dbReference type="InterPro" id="IPR006016">
    <property type="entry name" value="UspA"/>
</dbReference>
<dbReference type="CDD" id="cd00293">
    <property type="entry name" value="USP-like"/>
    <property type="match status" value="1"/>
</dbReference>
<proteinExistence type="predicted"/>
<evidence type="ECO:0000313" key="2">
    <source>
        <dbReference type="EMBL" id="SEP76518.1"/>
    </source>
</evidence>
<dbReference type="Pfam" id="PF00582">
    <property type="entry name" value="Usp"/>
    <property type="match status" value="1"/>
</dbReference>
<reference evidence="3" key="1">
    <citation type="submission" date="2016-10" db="EMBL/GenBank/DDBJ databases">
        <authorList>
            <person name="Varghese N."/>
            <person name="Submissions S."/>
        </authorList>
    </citation>
    <scope>NUCLEOTIDE SEQUENCE [LARGE SCALE GENOMIC DNA]</scope>
    <source>
        <strain evidence="3">DSM 25055</strain>
    </source>
</reference>
<feature type="domain" description="UspA" evidence="1">
    <location>
        <begin position="24"/>
        <end position="123"/>
    </location>
</feature>
<name>A0A1H9AKP4_9EURY</name>
<dbReference type="PRINTS" id="PR01438">
    <property type="entry name" value="UNVRSLSTRESS"/>
</dbReference>
<accession>A0A1H9AKP4</accession>
<organism evidence="2 3">
    <name type="scientific">Natrinema salaciae</name>
    <dbReference type="NCBI Taxonomy" id="1186196"/>
    <lineage>
        <taxon>Archaea</taxon>
        <taxon>Methanobacteriati</taxon>
        <taxon>Methanobacteriota</taxon>
        <taxon>Stenosarchaea group</taxon>
        <taxon>Halobacteria</taxon>
        <taxon>Halobacteriales</taxon>
        <taxon>Natrialbaceae</taxon>
        <taxon>Natrinema</taxon>
    </lineage>
</organism>
<dbReference type="EMBL" id="FOFD01000001">
    <property type="protein sequence ID" value="SEP76518.1"/>
    <property type="molecule type" value="Genomic_DNA"/>
</dbReference>
<dbReference type="SUPFAM" id="SSF52402">
    <property type="entry name" value="Adenine nucleotide alpha hydrolases-like"/>
    <property type="match status" value="1"/>
</dbReference>
<sequence length="127" mass="13290">MQYLVGTDSVHTTAAICDYLADRVTPDDTVTAIGVSPSDDPTARRDREEALNVAPVRLATAGDVKTARRSGAPAETLLEAADEVDADEIVVGTHGGDPEATRELGSTARRLLGDASRPVVVVPIPEL</sequence>
<dbReference type="RefSeq" id="WP_090612686.1">
    <property type="nucleotide sequence ID" value="NZ_FOFD01000001.1"/>
</dbReference>
<dbReference type="InterPro" id="IPR014729">
    <property type="entry name" value="Rossmann-like_a/b/a_fold"/>
</dbReference>
<dbReference type="InterPro" id="IPR006015">
    <property type="entry name" value="Universal_stress_UspA"/>
</dbReference>
<dbReference type="Proteomes" id="UP000199114">
    <property type="component" value="Unassembled WGS sequence"/>
</dbReference>